<gene>
    <name evidence="3" type="ORF">UC3_01200</name>
</gene>
<evidence type="ECO:0000259" key="2">
    <source>
        <dbReference type="Pfam" id="PF13556"/>
    </source>
</evidence>
<organism evidence="3 4">
    <name type="scientific">Enterococcus phoeniculicola ATCC BAA-412</name>
    <dbReference type="NCBI Taxonomy" id="1158610"/>
    <lineage>
        <taxon>Bacteria</taxon>
        <taxon>Bacillati</taxon>
        <taxon>Bacillota</taxon>
        <taxon>Bacilli</taxon>
        <taxon>Lactobacillales</taxon>
        <taxon>Enterococcaceae</taxon>
        <taxon>Enterococcus</taxon>
    </lineage>
</organism>
<protein>
    <recommendedName>
        <fullName evidence="5">Purine catabolism regulatory protein</fullName>
    </recommendedName>
</protein>
<dbReference type="RefSeq" id="WP_010767868.1">
    <property type="nucleotide sequence ID" value="NZ_ASWE01000003.1"/>
</dbReference>
<proteinExistence type="predicted"/>
<evidence type="ECO:0000259" key="1">
    <source>
        <dbReference type="Pfam" id="PF07905"/>
    </source>
</evidence>
<comment type="caution">
    <text evidence="3">The sequence shown here is derived from an EMBL/GenBank/DDBJ whole genome shotgun (WGS) entry which is preliminary data.</text>
</comment>
<dbReference type="InterPro" id="IPR051448">
    <property type="entry name" value="CdaR-like_regulators"/>
</dbReference>
<dbReference type="PANTHER" id="PTHR33744:SF16">
    <property type="entry name" value="CARBOHYDRATE DIACID REGULATOR"/>
    <property type="match status" value="1"/>
</dbReference>
<evidence type="ECO:0000313" key="4">
    <source>
        <dbReference type="Proteomes" id="UP000013785"/>
    </source>
</evidence>
<dbReference type="eggNOG" id="COG3835">
    <property type="taxonomic scope" value="Bacteria"/>
</dbReference>
<dbReference type="Proteomes" id="UP000013785">
    <property type="component" value="Unassembled WGS sequence"/>
</dbReference>
<evidence type="ECO:0008006" key="5">
    <source>
        <dbReference type="Google" id="ProtNLM"/>
    </source>
</evidence>
<dbReference type="PATRIC" id="fig|1158610.3.peg.1174"/>
<accession>R3WU20</accession>
<dbReference type="HOGENOM" id="CLU_039921_0_0_9"/>
<dbReference type="STRING" id="154621.RV11_GL002097"/>
<sequence length="520" mass="59725">MSVKLSELLALPSLKEAQVITGQNRLDSRVTSLSFLEVSDMAYFEKNIHIPYEYFGGELVITSLFSVKEDVDKQCETIRHLHSLGEVGMLLYYVGIVLPELSEKVINTAKELDFVIIQMPKNNFSLRYNEAIVEIMAELLKQKPTDNIVNEVLEKASALPVHIQSVDMTLKILADFLRTNILLTNKNEEVINQIKWPRNSTMKLEPFLKSLKLVDGHKVHKGEFSVFYKEILHKDNGRLSLYLVKEHELLTQEECEQAVEVVRVALNLWGKKHGEMSEFALVQAILNDESEKMFRLASQLSIDVKGIGMMWLVQMNTLAHAKEIREELIAHVSKHYQTALVQLIGKELVVLVGNHRHSDSELDLGKQFVQTSQFRDEIDSMVVCPRMRHTADVRHTYQLINEVAAHLPAIFPNRIHFSLSEIRQVQKSVQIIQSGDSQVEEMLLILEPIIKNQEYLTTLSLFLLDAQADFQRCSELLFVHKNTVKYRIKKISELVGYDVTRFSESYECSLACMIYRLVNQ</sequence>
<dbReference type="Pfam" id="PF13556">
    <property type="entry name" value="HTH_30"/>
    <property type="match status" value="1"/>
</dbReference>
<dbReference type="Gene3D" id="1.10.10.2840">
    <property type="entry name" value="PucR C-terminal helix-turn-helix domain"/>
    <property type="match status" value="1"/>
</dbReference>
<dbReference type="AlphaFoldDB" id="R3WU20"/>
<keyword evidence="4" id="KW-1185">Reference proteome</keyword>
<evidence type="ECO:0000313" key="3">
    <source>
        <dbReference type="EMBL" id="EOL45310.1"/>
    </source>
</evidence>
<name>R3WU20_9ENTE</name>
<dbReference type="EMBL" id="AJAT01000012">
    <property type="protein sequence ID" value="EOL45310.1"/>
    <property type="molecule type" value="Genomic_DNA"/>
</dbReference>
<dbReference type="PANTHER" id="PTHR33744">
    <property type="entry name" value="CARBOHYDRATE DIACID REGULATOR"/>
    <property type="match status" value="1"/>
</dbReference>
<reference evidence="3 4" key="1">
    <citation type="submission" date="2013-02" db="EMBL/GenBank/DDBJ databases">
        <title>The Genome Sequence of Enterococcus phoeniculicola BAA-412.</title>
        <authorList>
            <consortium name="The Broad Institute Genome Sequencing Platform"/>
            <consortium name="The Broad Institute Genome Sequencing Center for Infectious Disease"/>
            <person name="Earl A.M."/>
            <person name="Gilmore M.S."/>
            <person name="Lebreton F."/>
            <person name="Walker B."/>
            <person name="Young S.K."/>
            <person name="Zeng Q."/>
            <person name="Gargeya S."/>
            <person name="Fitzgerald M."/>
            <person name="Haas B."/>
            <person name="Abouelleil A."/>
            <person name="Alvarado L."/>
            <person name="Arachchi H.M."/>
            <person name="Berlin A.M."/>
            <person name="Chapman S.B."/>
            <person name="Dewar J."/>
            <person name="Goldberg J."/>
            <person name="Griggs A."/>
            <person name="Gujja S."/>
            <person name="Hansen M."/>
            <person name="Howarth C."/>
            <person name="Imamovic A."/>
            <person name="Larimer J."/>
            <person name="McCowan C."/>
            <person name="Murphy C."/>
            <person name="Neiman D."/>
            <person name="Pearson M."/>
            <person name="Priest M."/>
            <person name="Roberts A."/>
            <person name="Saif S."/>
            <person name="Shea T."/>
            <person name="Sisk P."/>
            <person name="Sykes S."/>
            <person name="Wortman J."/>
            <person name="Nusbaum C."/>
            <person name="Birren B."/>
        </authorList>
    </citation>
    <scope>NUCLEOTIDE SEQUENCE [LARGE SCALE GENOMIC DNA]</scope>
    <source>
        <strain evidence="3 4">ATCC BAA-412</strain>
    </source>
</reference>
<dbReference type="InterPro" id="IPR042070">
    <property type="entry name" value="PucR_C-HTH_sf"/>
</dbReference>
<dbReference type="InterPro" id="IPR012914">
    <property type="entry name" value="PucR_dom"/>
</dbReference>
<feature type="domain" description="Purine catabolism PurC-like" evidence="1">
    <location>
        <begin position="7"/>
        <end position="138"/>
    </location>
</feature>
<dbReference type="InterPro" id="IPR025736">
    <property type="entry name" value="PucR_C-HTH_dom"/>
</dbReference>
<feature type="domain" description="PucR C-terminal helix-turn-helix" evidence="2">
    <location>
        <begin position="456"/>
        <end position="513"/>
    </location>
</feature>
<dbReference type="Pfam" id="PF07905">
    <property type="entry name" value="PucR"/>
    <property type="match status" value="1"/>
</dbReference>
<dbReference type="OrthoDB" id="142218at2"/>